<evidence type="ECO:0000256" key="2">
    <source>
        <dbReference type="SAM" id="SignalP"/>
    </source>
</evidence>
<dbReference type="Proteomes" id="UP000005237">
    <property type="component" value="Unassembled WGS sequence"/>
</dbReference>
<organism evidence="3 4">
    <name type="scientific">Caenorhabditis japonica</name>
    <dbReference type="NCBI Taxonomy" id="281687"/>
    <lineage>
        <taxon>Eukaryota</taxon>
        <taxon>Metazoa</taxon>
        <taxon>Ecdysozoa</taxon>
        <taxon>Nematoda</taxon>
        <taxon>Chromadorea</taxon>
        <taxon>Rhabditida</taxon>
        <taxon>Rhabditina</taxon>
        <taxon>Rhabditomorpha</taxon>
        <taxon>Rhabditoidea</taxon>
        <taxon>Rhabditidae</taxon>
        <taxon>Peloderinae</taxon>
        <taxon>Caenorhabditis</taxon>
    </lineage>
</organism>
<proteinExistence type="predicted"/>
<evidence type="ECO:0000313" key="4">
    <source>
        <dbReference type="Proteomes" id="UP000005237"/>
    </source>
</evidence>
<sequence length="116" mass="12376">MLNSKLFVVVAILLIQICNATSTTQRPVINNVGNEAGGFFFWTATVSVLSAGFCMYMLLICSPLLSTASSVYVSVILIMRQQQKTVVVTSNASSVSAETKDVVVLEPESKKASPAV</sequence>
<dbReference type="EnsemblMetazoa" id="CJA38290.1">
    <property type="protein sequence ID" value="CJA38290.1"/>
    <property type="gene ID" value="WBGene00214137"/>
</dbReference>
<keyword evidence="1" id="KW-0812">Transmembrane</keyword>
<keyword evidence="4" id="KW-1185">Reference proteome</keyword>
<evidence type="ECO:0000313" key="3">
    <source>
        <dbReference type="EnsemblMetazoa" id="CJA38290.1"/>
    </source>
</evidence>
<reference evidence="3" key="2">
    <citation type="submission" date="2022-06" db="UniProtKB">
        <authorList>
            <consortium name="EnsemblMetazoa"/>
        </authorList>
    </citation>
    <scope>IDENTIFICATION</scope>
    <source>
        <strain evidence="3">DF5081</strain>
    </source>
</reference>
<keyword evidence="1" id="KW-1133">Transmembrane helix</keyword>
<keyword evidence="2" id="KW-0732">Signal</keyword>
<name>A0A8R1ELG7_CAEJA</name>
<feature type="signal peptide" evidence="2">
    <location>
        <begin position="1"/>
        <end position="20"/>
    </location>
</feature>
<feature type="chain" id="PRO_5035885932" evidence="2">
    <location>
        <begin position="21"/>
        <end position="116"/>
    </location>
</feature>
<feature type="transmembrane region" description="Helical" evidence="1">
    <location>
        <begin position="39"/>
        <end position="59"/>
    </location>
</feature>
<reference evidence="4" key="1">
    <citation type="submission" date="2010-08" db="EMBL/GenBank/DDBJ databases">
        <authorList>
            <consortium name="Caenorhabditis japonica Sequencing Consortium"/>
            <person name="Wilson R.K."/>
        </authorList>
    </citation>
    <scope>NUCLEOTIDE SEQUENCE [LARGE SCALE GENOMIC DNA]</scope>
    <source>
        <strain evidence="4">DF5081</strain>
    </source>
</reference>
<dbReference type="AlphaFoldDB" id="A0A8R1ELG7"/>
<accession>A0A8R1ELG7</accession>
<keyword evidence="1" id="KW-0472">Membrane</keyword>
<protein>
    <submittedName>
        <fullName evidence="3">Uncharacterized protein</fullName>
    </submittedName>
</protein>
<evidence type="ECO:0000256" key="1">
    <source>
        <dbReference type="SAM" id="Phobius"/>
    </source>
</evidence>